<dbReference type="InterPro" id="IPR006311">
    <property type="entry name" value="TAT_signal"/>
</dbReference>
<evidence type="ECO:0000256" key="1">
    <source>
        <dbReference type="SAM" id="MobiDB-lite"/>
    </source>
</evidence>
<protein>
    <submittedName>
        <fullName evidence="3">Outer membrane biogenesis protein BamB</fullName>
    </submittedName>
</protein>
<dbReference type="InterPro" id="IPR002372">
    <property type="entry name" value="PQQ_rpt_dom"/>
</dbReference>
<evidence type="ECO:0000313" key="4">
    <source>
        <dbReference type="Proteomes" id="UP000011602"/>
    </source>
</evidence>
<dbReference type="InterPro" id="IPR015943">
    <property type="entry name" value="WD40/YVTN_repeat-like_dom_sf"/>
</dbReference>
<gene>
    <name evidence="3" type="ORF">C493_07574</name>
</gene>
<feature type="region of interest" description="Disordered" evidence="1">
    <location>
        <begin position="412"/>
        <end position="518"/>
    </location>
</feature>
<keyword evidence="4" id="KW-1185">Reference proteome</keyword>
<dbReference type="STRING" id="1227499.C493_07574"/>
<dbReference type="RefSeq" id="WP_007258816.1">
    <property type="nucleotide sequence ID" value="NZ_AOHZ01000040.1"/>
</dbReference>
<feature type="domain" description="Pyrrolo-quinoline quinone repeat" evidence="2">
    <location>
        <begin position="87"/>
        <end position="293"/>
    </location>
</feature>
<dbReference type="Pfam" id="PF13360">
    <property type="entry name" value="PQQ_2"/>
    <property type="match status" value="1"/>
</dbReference>
<dbReference type="PANTHER" id="PTHR34512:SF30">
    <property type="entry name" value="OUTER MEMBRANE PROTEIN ASSEMBLY FACTOR BAMB"/>
    <property type="match status" value="1"/>
</dbReference>
<dbReference type="eggNOG" id="arCOG02556">
    <property type="taxonomic scope" value="Archaea"/>
</dbReference>
<dbReference type="PROSITE" id="PS51318">
    <property type="entry name" value="TAT"/>
    <property type="match status" value="1"/>
</dbReference>
<accession>L9XAT7</accession>
<feature type="compositionally biased region" description="Acidic residues" evidence="1">
    <location>
        <begin position="31"/>
        <end position="41"/>
    </location>
</feature>
<dbReference type="EMBL" id="AOHZ01000040">
    <property type="protein sequence ID" value="ELY57733.1"/>
    <property type="molecule type" value="Genomic_DNA"/>
</dbReference>
<dbReference type="PATRIC" id="fig|1227499.3.peg.1524"/>
<feature type="compositionally biased region" description="Acidic residues" evidence="1">
    <location>
        <begin position="544"/>
        <end position="554"/>
    </location>
</feature>
<name>L9XAT7_9EURY</name>
<dbReference type="InterPro" id="IPR018391">
    <property type="entry name" value="PQQ_b-propeller_rpt"/>
</dbReference>
<dbReference type="OrthoDB" id="136681at2157"/>
<comment type="caution">
    <text evidence="3">The sequence shown here is derived from an EMBL/GenBank/DDBJ whole genome shotgun (WGS) entry which is preliminary data.</text>
</comment>
<dbReference type="AlphaFoldDB" id="L9XAT7"/>
<reference evidence="3 4" key="1">
    <citation type="journal article" date="2014" name="PLoS Genet.">
        <title>Phylogenetically driven sequencing of extremely halophilic archaea reveals strategies for static and dynamic osmo-response.</title>
        <authorList>
            <person name="Becker E.A."/>
            <person name="Seitzer P.M."/>
            <person name="Tritt A."/>
            <person name="Larsen D."/>
            <person name="Krusor M."/>
            <person name="Yao A.I."/>
            <person name="Wu D."/>
            <person name="Madern D."/>
            <person name="Eisen J.A."/>
            <person name="Darling A.E."/>
            <person name="Facciotti M.T."/>
        </authorList>
    </citation>
    <scope>NUCLEOTIDE SEQUENCE [LARGE SCALE GENOMIC DNA]</scope>
    <source>
        <strain evidence="3 4">JCM 12255</strain>
    </source>
</reference>
<dbReference type="InterPro" id="IPR011047">
    <property type="entry name" value="Quinoprotein_ADH-like_sf"/>
</dbReference>
<dbReference type="Proteomes" id="UP000011602">
    <property type="component" value="Unassembled WGS sequence"/>
</dbReference>
<feature type="region of interest" description="Disordered" evidence="1">
    <location>
        <begin position="28"/>
        <end position="58"/>
    </location>
</feature>
<feature type="region of interest" description="Disordered" evidence="1">
    <location>
        <begin position="535"/>
        <end position="554"/>
    </location>
</feature>
<proteinExistence type="predicted"/>
<sequence length="554" mass="57081">MNGWNRRAVLATGAALSAGGIASIGTAAADGADDADDDTDTDAALPNPDLEADPLPDEHWSSYRGDAGHARYVAADPAFEGDALEAAWSADHDGTVAVADGTVYTTTADGVVALDAADGSSVWETNVAADDPAVADEFVFVAGDEIVALDRDDGSVQWESDLGSDSASEASIGRHTVAYGGVFVVANGTLYALEADDGSVRWQRDSMTTVRDETDEEIDDEFDTGTAAANGVVYAGAGGVLHAFDPETGDAVLRSDRRFGGVGGDLHATSTTVVAGGPSTVEHAIYDAATGEELDLLTSETPHEPALGEEMAITGTNYEVYGRSVVGSEHDWTLTGTLLYGQPVICDETVYIYLWTDNGGPDAEHAERLVALDKHYGTVRWTLSADEGPIGHVLAIDEKTLYVDHEGELVALREGQAGDVETGDDGSDQDDSDGGDGDSDDDGEADGTDGNDVEDSDVDDVDESDALDGDGETADGTETDDADPGTGDDDDSDGAADPADDTSDAADDTDGMPGFTVGAGAVSSVLGLEWLRRRADATGADGAGTDEIDIDGDE</sequence>
<dbReference type="Gene3D" id="2.130.10.10">
    <property type="entry name" value="YVTN repeat-like/Quinoprotein amine dehydrogenase"/>
    <property type="match status" value="1"/>
</dbReference>
<feature type="compositionally biased region" description="Acidic residues" evidence="1">
    <location>
        <begin position="421"/>
        <end position="510"/>
    </location>
</feature>
<dbReference type="PANTHER" id="PTHR34512">
    <property type="entry name" value="CELL SURFACE PROTEIN"/>
    <property type="match status" value="1"/>
</dbReference>
<dbReference type="SMART" id="SM00564">
    <property type="entry name" value="PQQ"/>
    <property type="match status" value="5"/>
</dbReference>
<dbReference type="SUPFAM" id="SSF50998">
    <property type="entry name" value="Quinoprotein alcohol dehydrogenase-like"/>
    <property type="match status" value="2"/>
</dbReference>
<evidence type="ECO:0000259" key="2">
    <source>
        <dbReference type="Pfam" id="PF13360"/>
    </source>
</evidence>
<organism evidence="3 4">
    <name type="scientific">Natronolimnohabitans innermongolicus JCM 12255</name>
    <dbReference type="NCBI Taxonomy" id="1227499"/>
    <lineage>
        <taxon>Archaea</taxon>
        <taxon>Methanobacteriati</taxon>
        <taxon>Methanobacteriota</taxon>
        <taxon>Stenosarchaea group</taxon>
        <taxon>Halobacteria</taxon>
        <taxon>Halobacteriales</taxon>
        <taxon>Natrialbaceae</taxon>
        <taxon>Natronolimnohabitans</taxon>
    </lineage>
</organism>
<evidence type="ECO:0000313" key="3">
    <source>
        <dbReference type="EMBL" id="ELY57733.1"/>
    </source>
</evidence>